<keyword evidence="2" id="KW-1185">Reference proteome</keyword>
<gene>
    <name evidence="1" type="ORF">MPOCJGCO_4308</name>
</gene>
<sequence>MGPLVRSSDGGATVSGIEHRPWDLFTRDGLWVHLQYTNSCNRILMVSVMLPSPDS</sequence>
<reference evidence="1" key="1">
    <citation type="journal article" date="2021" name="Front. Microbiol.">
        <title>Comprehensive Comparative Genomics and Phenotyping of Methylobacterium Species.</title>
        <authorList>
            <person name="Alessa O."/>
            <person name="Ogura Y."/>
            <person name="Fujitani Y."/>
            <person name="Takami H."/>
            <person name="Hayashi T."/>
            <person name="Sahin N."/>
            <person name="Tani A."/>
        </authorList>
    </citation>
    <scope>NUCLEOTIDE SEQUENCE</scope>
    <source>
        <strain evidence="1">DSM 23632</strain>
    </source>
</reference>
<protein>
    <submittedName>
        <fullName evidence="1">Uncharacterized protein</fullName>
    </submittedName>
</protein>
<dbReference type="EMBL" id="BPRB01000283">
    <property type="protein sequence ID" value="GJE62178.1"/>
    <property type="molecule type" value="Genomic_DNA"/>
</dbReference>
<accession>A0ABQ4U558</accession>
<name>A0ABQ4U558_9HYPH</name>
<evidence type="ECO:0000313" key="2">
    <source>
        <dbReference type="Proteomes" id="UP001055057"/>
    </source>
</evidence>
<evidence type="ECO:0000313" key="1">
    <source>
        <dbReference type="EMBL" id="GJE62178.1"/>
    </source>
</evidence>
<proteinExistence type="predicted"/>
<dbReference type="Proteomes" id="UP001055057">
    <property type="component" value="Unassembled WGS sequence"/>
</dbReference>
<reference evidence="1" key="2">
    <citation type="submission" date="2021-08" db="EMBL/GenBank/DDBJ databases">
        <authorList>
            <person name="Tani A."/>
            <person name="Ola A."/>
            <person name="Ogura Y."/>
            <person name="Katsura K."/>
            <person name="Hayashi T."/>
        </authorList>
    </citation>
    <scope>NUCLEOTIDE SEQUENCE</scope>
    <source>
        <strain evidence="1">DSM 23632</strain>
    </source>
</reference>
<organism evidence="1 2">
    <name type="scientific">Methylobacterium trifolii</name>
    <dbReference type="NCBI Taxonomy" id="1003092"/>
    <lineage>
        <taxon>Bacteria</taxon>
        <taxon>Pseudomonadati</taxon>
        <taxon>Pseudomonadota</taxon>
        <taxon>Alphaproteobacteria</taxon>
        <taxon>Hyphomicrobiales</taxon>
        <taxon>Methylobacteriaceae</taxon>
        <taxon>Methylobacterium</taxon>
    </lineage>
</organism>
<comment type="caution">
    <text evidence="1">The sequence shown here is derived from an EMBL/GenBank/DDBJ whole genome shotgun (WGS) entry which is preliminary data.</text>
</comment>